<dbReference type="NCBIfam" id="NF003676">
    <property type="entry name" value="PRK05303.1"/>
    <property type="match status" value="1"/>
</dbReference>
<comment type="subcellular location">
    <subcellularLocation>
        <location evidence="2">Bacterial flagellum basal body</location>
    </subcellularLocation>
</comment>
<protein>
    <submittedName>
        <fullName evidence="4">Flagellar P-ring protein FlgI</fullName>
    </submittedName>
</protein>
<evidence type="ECO:0000256" key="1">
    <source>
        <dbReference type="ARBA" id="ARBA00002591"/>
    </source>
</evidence>
<dbReference type="PANTHER" id="PTHR30381:SF0">
    <property type="entry name" value="FLAGELLAR P-RING PROTEIN"/>
    <property type="match status" value="1"/>
</dbReference>
<evidence type="ECO:0000256" key="3">
    <source>
        <dbReference type="ARBA" id="ARBA00022729"/>
    </source>
</evidence>
<proteinExistence type="inferred from homology"/>
<evidence type="ECO:0000256" key="2">
    <source>
        <dbReference type="ARBA" id="ARBA00004117"/>
    </source>
</evidence>
<dbReference type="GO" id="GO:0005198">
    <property type="term" value="F:structural molecule activity"/>
    <property type="evidence" value="ECO:0007669"/>
    <property type="project" value="InterPro"/>
</dbReference>
<comment type="function">
    <text evidence="1">Assembles around the rod to form the L-ring and probably protects the motor/basal body from shearing forces during rotation.</text>
</comment>
<dbReference type="Pfam" id="PF02119">
    <property type="entry name" value="FlgI"/>
    <property type="match status" value="1"/>
</dbReference>
<gene>
    <name evidence="4" type="ORF">MNBD_ALPHA08-1561</name>
</gene>
<keyword evidence="4" id="KW-0282">Flagellum</keyword>
<dbReference type="NCBIfam" id="NF009430">
    <property type="entry name" value="PRK12789.1"/>
    <property type="match status" value="1"/>
</dbReference>
<dbReference type="GO" id="GO:0030288">
    <property type="term" value="C:outer membrane-bounded periplasmic space"/>
    <property type="evidence" value="ECO:0007669"/>
    <property type="project" value="InterPro"/>
</dbReference>
<evidence type="ECO:0000313" key="4">
    <source>
        <dbReference type="EMBL" id="VAV89073.1"/>
    </source>
</evidence>
<sequence>MIFRTFFVVLGFVAFTTEVFSAARIKDIVTIQGVRENQLIGYGLVVGLQGTGDNLRNSPFTEQSLRAMLERLGAKFEKSTSQTKNVASVMITAKLPPFIQKGSKIDVSISSLGDAGSLVGGTLVLTPLKGADGKVYAVAQGPLTVTGFTTQGQAEQVTQGVPTSGRIPNGAIIEREVAGDFYKKQIIVLELRNPDFRTAVNVSNAINEYSRKKFGKAVARERDLRTIFLKRPKNISVARFISELGALRVVPDTPARVVIDERTGTVVIGSEVKISTVAATHGNLTVRVTETPKVSQPAPFSDGETVVTPETFVSSNETGGSLSVLQGTDLYELVSGLNSIGLKPKGVIAILQAIKSAGALQADLVVQ</sequence>
<dbReference type="AlphaFoldDB" id="A0A3B0RXE2"/>
<dbReference type="GO" id="GO:0071973">
    <property type="term" value="P:bacterial-type flagellum-dependent cell motility"/>
    <property type="evidence" value="ECO:0007669"/>
    <property type="project" value="InterPro"/>
</dbReference>
<keyword evidence="4" id="KW-0969">Cilium</keyword>
<dbReference type="PANTHER" id="PTHR30381">
    <property type="entry name" value="FLAGELLAR P-RING PERIPLASMIC PROTEIN FLGI"/>
    <property type="match status" value="1"/>
</dbReference>
<dbReference type="EMBL" id="UOEC01000057">
    <property type="protein sequence ID" value="VAV89073.1"/>
    <property type="molecule type" value="Genomic_DNA"/>
</dbReference>
<dbReference type="PRINTS" id="PR01010">
    <property type="entry name" value="FLGPRINGFLGI"/>
</dbReference>
<keyword evidence="4" id="KW-0966">Cell projection</keyword>
<name>A0A3B0RXE2_9ZZZZ</name>
<dbReference type="HAMAP" id="MF_00416">
    <property type="entry name" value="FlgI"/>
    <property type="match status" value="1"/>
</dbReference>
<reference evidence="4" key="1">
    <citation type="submission" date="2018-06" db="EMBL/GenBank/DDBJ databases">
        <authorList>
            <person name="Zhirakovskaya E."/>
        </authorList>
    </citation>
    <scope>NUCLEOTIDE SEQUENCE</scope>
</reference>
<dbReference type="InterPro" id="IPR001782">
    <property type="entry name" value="Flag_FlgI"/>
</dbReference>
<keyword evidence="3" id="KW-0732">Signal</keyword>
<organism evidence="4">
    <name type="scientific">hydrothermal vent metagenome</name>
    <dbReference type="NCBI Taxonomy" id="652676"/>
    <lineage>
        <taxon>unclassified sequences</taxon>
        <taxon>metagenomes</taxon>
        <taxon>ecological metagenomes</taxon>
    </lineage>
</organism>
<dbReference type="GO" id="GO:0009428">
    <property type="term" value="C:bacterial-type flagellum basal body, distal rod, P ring"/>
    <property type="evidence" value="ECO:0007669"/>
    <property type="project" value="InterPro"/>
</dbReference>
<accession>A0A3B0RXE2</accession>